<organism evidence="2 3">
    <name type="scientific">Streptomyces yaizuensis</name>
    <dbReference type="NCBI Taxonomy" id="2989713"/>
    <lineage>
        <taxon>Bacteria</taxon>
        <taxon>Bacillati</taxon>
        <taxon>Actinomycetota</taxon>
        <taxon>Actinomycetes</taxon>
        <taxon>Kitasatosporales</taxon>
        <taxon>Streptomycetaceae</taxon>
        <taxon>Streptomyces</taxon>
    </lineage>
</organism>
<name>A0ABQ5NSA0_9ACTN</name>
<dbReference type="EMBL" id="BSBI01000001">
    <property type="protein sequence ID" value="GLF93252.1"/>
    <property type="molecule type" value="Genomic_DNA"/>
</dbReference>
<protein>
    <submittedName>
        <fullName evidence="2">Uncharacterized protein</fullName>
    </submittedName>
</protein>
<keyword evidence="3" id="KW-1185">Reference proteome</keyword>
<sequence length="55" mass="5555">MRRTALPVIAADLRPTCTGKPAAPDVPPGGPARPAAGGGTHDHGPITAYLLTLRT</sequence>
<feature type="region of interest" description="Disordered" evidence="1">
    <location>
        <begin position="16"/>
        <end position="43"/>
    </location>
</feature>
<evidence type="ECO:0000256" key="1">
    <source>
        <dbReference type="SAM" id="MobiDB-lite"/>
    </source>
</evidence>
<comment type="caution">
    <text evidence="2">The sequence shown here is derived from an EMBL/GenBank/DDBJ whole genome shotgun (WGS) entry which is preliminary data.</text>
</comment>
<proteinExistence type="predicted"/>
<evidence type="ECO:0000313" key="3">
    <source>
        <dbReference type="Proteomes" id="UP001291653"/>
    </source>
</evidence>
<dbReference type="RefSeq" id="WP_323445336.1">
    <property type="nucleotide sequence ID" value="NZ_BSBI01000001.1"/>
</dbReference>
<gene>
    <name evidence="2" type="ORF">SYYSPA8_03165</name>
</gene>
<dbReference type="Proteomes" id="UP001291653">
    <property type="component" value="Unassembled WGS sequence"/>
</dbReference>
<accession>A0ABQ5NSA0</accession>
<reference evidence="2 3" key="1">
    <citation type="submission" date="2022-10" db="EMBL/GenBank/DDBJ databases">
        <title>Draft genome sequence of Streptomyces sp. YSPA8.</title>
        <authorList>
            <person name="Moriuchi R."/>
            <person name="Dohra H."/>
            <person name="Yamamura H."/>
            <person name="Kodani S."/>
        </authorList>
    </citation>
    <scope>NUCLEOTIDE SEQUENCE [LARGE SCALE GENOMIC DNA]</scope>
    <source>
        <strain evidence="2 3">YSPA8</strain>
    </source>
</reference>
<evidence type="ECO:0000313" key="2">
    <source>
        <dbReference type="EMBL" id="GLF93252.1"/>
    </source>
</evidence>